<evidence type="ECO:0000256" key="4">
    <source>
        <dbReference type="PROSITE-ProRule" id="PRU00169"/>
    </source>
</evidence>
<evidence type="ECO:0000256" key="2">
    <source>
        <dbReference type="ARBA" id="ARBA00023125"/>
    </source>
</evidence>
<dbReference type="PROSITE" id="PS00622">
    <property type="entry name" value="HTH_LUXR_1"/>
    <property type="match status" value="1"/>
</dbReference>
<dbReference type="CDD" id="cd17537">
    <property type="entry name" value="REC_FixJ"/>
    <property type="match status" value="1"/>
</dbReference>
<dbReference type="Gene3D" id="3.40.50.2300">
    <property type="match status" value="1"/>
</dbReference>
<dbReference type="PRINTS" id="PR00038">
    <property type="entry name" value="HTHLUXR"/>
</dbReference>
<dbReference type="PANTHER" id="PTHR44688">
    <property type="entry name" value="DNA-BINDING TRANSCRIPTIONAL ACTIVATOR DEVR_DOSR"/>
    <property type="match status" value="1"/>
</dbReference>
<dbReference type="SMART" id="SM00448">
    <property type="entry name" value="REC"/>
    <property type="match status" value="1"/>
</dbReference>
<evidence type="ECO:0000259" key="6">
    <source>
        <dbReference type="PROSITE" id="PS50110"/>
    </source>
</evidence>
<dbReference type="InterPro" id="IPR011006">
    <property type="entry name" value="CheY-like_superfamily"/>
</dbReference>
<dbReference type="RefSeq" id="WP_027313655.1">
    <property type="nucleotide sequence ID" value="NZ_JAUESS010000005.1"/>
</dbReference>
<dbReference type="PROSITE" id="PS50043">
    <property type="entry name" value="HTH_LUXR_2"/>
    <property type="match status" value="1"/>
</dbReference>
<dbReference type="Pfam" id="PF00072">
    <property type="entry name" value="Response_reg"/>
    <property type="match status" value="1"/>
</dbReference>
<sequence length="204" mass="22968">MSLPEATIYILDDDDALRDSLQWLLEAEGLQAQGYADPHAFFHAYDPERPGCLLLDIRMPGMSGLQVQQHLHELHITLPVIVMTGHGDVPLAVTAMKQGALDFLEKPFNDQTLLDRVQQALHQDLQQFSQRQQLQSLQNRYASLTKREKEVMHWVVRGLANKDIADTLGISRKTIEVHRANAMEKMAANSLAELVQIALQLGEV</sequence>
<feature type="domain" description="Response regulatory" evidence="6">
    <location>
        <begin position="7"/>
        <end position="121"/>
    </location>
</feature>
<dbReference type="EMBL" id="JBHLZN010000001">
    <property type="protein sequence ID" value="MFB9885562.1"/>
    <property type="molecule type" value="Genomic_DNA"/>
</dbReference>
<name>A0ABV5Z8G0_9GAMM</name>
<dbReference type="InterPro" id="IPR000792">
    <property type="entry name" value="Tscrpt_reg_LuxR_C"/>
</dbReference>
<dbReference type="SUPFAM" id="SSF52172">
    <property type="entry name" value="CheY-like"/>
    <property type="match status" value="1"/>
</dbReference>
<dbReference type="PROSITE" id="PS50110">
    <property type="entry name" value="RESPONSE_REGULATORY"/>
    <property type="match status" value="1"/>
</dbReference>
<dbReference type="SUPFAM" id="SSF46894">
    <property type="entry name" value="C-terminal effector domain of the bipartite response regulators"/>
    <property type="match status" value="1"/>
</dbReference>
<dbReference type="Pfam" id="PF00196">
    <property type="entry name" value="GerE"/>
    <property type="match status" value="1"/>
</dbReference>
<reference evidence="7 8" key="1">
    <citation type="submission" date="2024-09" db="EMBL/GenBank/DDBJ databases">
        <authorList>
            <person name="Sun Q."/>
            <person name="Mori K."/>
        </authorList>
    </citation>
    <scope>NUCLEOTIDE SEQUENCE [LARGE SCALE GENOMIC DNA]</scope>
    <source>
        <strain evidence="7 8">ATCC 51285</strain>
    </source>
</reference>
<comment type="caution">
    <text evidence="7">The sequence shown here is derived from an EMBL/GenBank/DDBJ whole genome shotgun (WGS) entry which is preliminary data.</text>
</comment>
<keyword evidence="8" id="KW-1185">Reference proteome</keyword>
<dbReference type="InterPro" id="IPR001789">
    <property type="entry name" value="Sig_transdc_resp-reg_receiver"/>
</dbReference>
<evidence type="ECO:0000259" key="5">
    <source>
        <dbReference type="PROSITE" id="PS50043"/>
    </source>
</evidence>
<protein>
    <submittedName>
        <fullName evidence="7">Response regulator transcription factor</fullName>
    </submittedName>
</protein>
<accession>A0ABV5Z8G0</accession>
<dbReference type="InterPro" id="IPR036388">
    <property type="entry name" value="WH-like_DNA-bd_sf"/>
</dbReference>
<feature type="domain" description="HTH luxR-type" evidence="5">
    <location>
        <begin position="137"/>
        <end position="202"/>
    </location>
</feature>
<feature type="modified residue" description="4-aspartylphosphate" evidence="4">
    <location>
        <position position="56"/>
    </location>
</feature>
<dbReference type="PANTHER" id="PTHR44688:SF16">
    <property type="entry name" value="DNA-BINDING TRANSCRIPTIONAL ACTIVATOR DEVR_DOSR"/>
    <property type="match status" value="1"/>
</dbReference>
<evidence type="ECO:0000256" key="3">
    <source>
        <dbReference type="ARBA" id="ARBA00023163"/>
    </source>
</evidence>
<keyword evidence="3" id="KW-0804">Transcription</keyword>
<keyword evidence="1" id="KW-0805">Transcription regulation</keyword>
<keyword evidence="2" id="KW-0238">DNA-binding</keyword>
<gene>
    <name evidence="7" type="ORF">ACFFLH_03980</name>
</gene>
<proteinExistence type="predicted"/>
<keyword evidence="4" id="KW-0597">Phosphoprotein</keyword>
<evidence type="ECO:0000313" key="7">
    <source>
        <dbReference type="EMBL" id="MFB9885562.1"/>
    </source>
</evidence>
<dbReference type="Gene3D" id="1.10.10.10">
    <property type="entry name" value="Winged helix-like DNA-binding domain superfamily/Winged helix DNA-binding domain"/>
    <property type="match status" value="1"/>
</dbReference>
<organism evidence="7 8">
    <name type="scientific">Balneatrix alpica</name>
    <dbReference type="NCBI Taxonomy" id="75684"/>
    <lineage>
        <taxon>Bacteria</taxon>
        <taxon>Pseudomonadati</taxon>
        <taxon>Pseudomonadota</taxon>
        <taxon>Gammaproteobacteria</taxon>
        <taxon>Oceanospirillales</taxon>
        <taxon>Balneatrichaceae</taxon>
        <taxon>Balneatrix</taxon>
    </lineage>
</organism>
<dbReference type="InterPro" id="IPR016032">
    <property type="entry name" value="Sig_transdc_resp-reg_C-effctor"/>
</dbReference>
<dbReference type="Proteomes" id="UP001589628">
    <property type="component" value="Unassembled WGS sequence"/>
</dbReference>
<dbReference type="SMART" id="SM00421">
    <property type="entry name" value="HTH_LUXR"/>
    <property type="match status" value="1"/>
</dbReference>
<dbReference type="CDD" id="cd06170">
    <property type="entry name" value="LuxR_C_like"/>
    <property type="match status" value="1"/>
</dbReference>
<evidence type="ECO:0000256" key="1">
    <source>
        <dbReference type="ARBA" id="ARBA00023015"/>
    </source>
</evidence>
<evidence type="ECO:0000313" key="8">
    <source>
        <dbReference type="Proteomes" id="UP001589628"/>
    </source>
</evidence>